<reference evidence="4 5" key="1">
    <citation type="submission" date="2015-09" db="EMBL/GenBank/DDBJ databases">
        <title>Genome sequence of the marine flavobacterium Croceitalea dokdonensis DOKDO 023 that contains proton- and sodium-pumping rhodopsins.</title>
        <authorList>
            <person name="Kwon S.-K."/>
            <person name="Lee H.K."/>
            <person name="Kwak M.-J."/>
            <person name="Kim J.F."/>
        </authorList>
    </citation>
    <scope>NUCLEOTIDE SEQUENCE [LARGE SCALE GENOMIC DNA]</scope>
    <source>
        <strain evidence="4 5">DOKDO 023</strain>
    </source>
</reference>
<evidence type="ECO:0000256" key="1">
    <source>
        <dbReference type="ARBA" id="ARBA00001933"/>
    </source>
</evidence>
<name>A0A0N8H409_9FLAO</name>
<feature type="domain" description="Aminotransferase class I/classII large" evidence="3">
    <location>
        <begin position="25"/>
        <end position="362"/>
    </location>
</feature>
<dbReference type="InterPro" id="IPR015422">
    <property type="entry name" value="PyrdxlP-dep_Trfase_small"/>
</dbReference>
<evidence type="ECO:0000259" key="3">
    <source>
        <dbReference type="Pfam" id="PF00155"/>
    </source>
</evidence>
<keyword evidence="5" id="KW-1185">Reference proteome</keyword>
<evidence type="ECO:0000256" key="2">
    <source>
        <dbReference type="ARBA" id="ARBA00022679"/>
    </source>
</evidence>
<gene>
    <name evidence="4" type="ORF">I595_1709</name>
</gene>
<dbReference type="Gene3D" id="3.90.1150.10">
    <property type="entry name" value="Aspartate Aminotransferase, domain 1"/>
    <property type="match status" value="1"/>
</dbReference>
<dbReference type="PANTHER" id="PTHR13693:SF3">
    <property type="entry name" value="LD36009P"/>
    <property type="match status" value="1"/>
</dbReference>
<dbReference type="Gene3D" id="3.40.640.10">
    <property type="entry name" value="Type I PLP-dependent aspartate aminotransferase-like (Major domain)"/>
    <property type="match status" value="1"/>
</dbReference>
<comment type="caution">
    <text evidence="4">The sequence shown here is derived from an EMBL/GenBank/DDBJ whole genome shotgun (WGS) entry which is preliminary data.</text>
</comment>
<dbReference type="EMBL" id="LDJX01000003">
    <property type="protein sequence ID" value="KPM32060.1"/>
    <property type="molecule type" value="Genomic_DNA"/>
</dbReference>
<dbReference type="InterPro" id="IPR050087">
    <property type="entry name" value="AON_synthase_class-II"/>
</dbReference>
<protein>
    <submittedName>
        <fullName evidence="4">2-amino-3-ketobutyrate coenzyme A ligase</fullName>
    </submittedName>
</protein>
<dbReference type="SUPFAM" id="SSF53383">
    <property type="entry name" value="PLP-dependent transferases"/>
    <property type="match status" value="1"/>
</dbReference>
<keyword evidence="4" id="KW-0436">Ligase</keyword>
<proteinExistence type="predicted"/>
<dbReference type="Proteomes" id="UP000050280">
    <property type="component" value="Unassembled WGS sequence"/>
</dbReference>
<dbReference type="AlphaFoldDB" id="A0A0N8H409"/>
<organism evidence="4 5">
    <name type="scientific">Croceitalea dokdonensis DOKDO 023</name>
    <dbReference type="NCBI Taxonomy" id="1300341"/>
    <lineage>
        <taxon>Bacteria</taxon>
        <taxon>Pseudomonadati</taxon>
        <taxon>Bacteroidota</taxon>
        <taxon>Flavobacteriia</taxon>
        <taxon>Flavobacteriales</taxon>
        <taxon>Flavobacteriaceae</taxon>
        <taxon>Croceitalea</taxon>
    </lineage>
</organism>
<dbReference type="InterPro" id="IPR004839">
    <property type="entry name" value="Aminotransferase_I/II_large"/>
</dbReference>
<dbReference type="Pfam" id="PF00155">
    <property type="entry name" value="Aminotran_1_2"/>
    <property type="match status" value="1"/>
</dbReference>
<dbReference type="STRING" id="1300341.I595_1709"/>
<dbReference type="PANTHER" id="PTHR13693">
    <property type="entry name" value="CLASS II AMINOTRANSFERASE/8-AMINO-7-OXONONANOATE SYNTHASE"/>
    <property type="match status" value="1"/>
</dbReference>
<dbReference type="OrthoDB" id="846426at2"/>
<dbReference type="InterPro" id="IPR015424">
    <property type="entry name" value="PyrdxlP-dep_Trfase"/>
</dbReference>
<sequence>MKQILDPYEITGGGTAYVYLDGKPFLNFGGNNYLALNSRKELKQAALRELEKTNGYSMHLPDAYGAKEEAFMSVEEKAALFFDTEAAVYLPSGYFIAHAAMSGLEGLYDAIVIDELAHWCTQDAANLSGHPVLYFKHNDLKDLEKVLTDLPASYRPLIATDGCFATTGEIPPINVYEKLAKEKMGVVYVDESHSIGVVGENGRGAKEFCRAGDSVHVGATLSKGICGQGAVFIGTHEMVKKAKTSTVLRGSSKGSPISAAVSATALEIVRKNPKLVKSLYDKTKYLKSKLSVELVSENSPAPIVSFSLGSFKKNRALQEFLFKRNIYVLHSNYIASGPSGIIRLSIFADHQTKDLNIFIEALNDFLNKDSFTK</sequence>
<dbReference type="RefSeq" id="WP_054558869.1">
    <property type="nucleotide sequence ID" value="NZ_LDJX01000003.1"/>
</dbReference>
<dbReference type="GO" id="GO:0030170">
    <property type="term" value="F:pyridoxal phosphate binding"/>
    <property type="evidence" value="ECO:0007669"/>
    <property type="project" value="InterPro"/>
</dbReference>
<keyword evidence="2" id="KW-0808">Transferase</keyword>
<comment type="cofactor">
    <cofactor evidence="1">
        <name>pyridoxal 5'-phosphate</name>
        <dbReference type="ChEBI" id="CHEBI:597326"/>
    </cofactor>
</comment>
<accession>A0A0N8H409</accession>
<evidence type="ECO:0000313" key="4">
    <source>
        <dbReference type="EMBL" id="KPM32060.1"/>
    </source>
</evidence>
<dbReference type="GO" id="GO:0016740">
    <property type="term" value="F:transferase activity"/>
    <property type="evidence" value="ECO:0007669"/>
    <property type="project" value="UniProtKB-KW"/>
</dbReference>
<dbReference type="GO" id="GO:0016874">
    <property type="term" value="F:ligase activity"/>
    <property type="evidence" value="ECO:0007669"/>
    <property type="project" value="UniProtKB-KW"/>
</dbReference>
<evidence type="ECO:0000313" key="5">
    <source>
        <dbReference type="Proteomes" id="UP000050280"/>
    </source>
</evidence>
<dbReference type="InterPro" id="IPR015421">
    <property type="entry name" value="PyrdxlP-dep_Trfase_major"/>
</dbReference>